<protein>
    <submittedName>
        <fullName evidence="1">Uncharacterized protein</fullName>
    </submittedName>
</protein>
<feature type="non-terminal residue" evidence="1">
    <location>
        <position position="43"/>
    </location>
</feature>
<reference evidence="1" key="1">
    <citation type="journal article" date="2014" name="Front. Microbiol.">
        <title>High frequency of phylogenetically diverse reductive dehalogenase-homologous genes in deep subseafloor sedimentary metagenomes.</title>
        <authorList>
            <person name="Kawai M."/>
            <person name="Futagami T."/>
            <person name="Toyoda A."/>
            <person name="Takaki Y."/>
            <person name="Nishi S."/>
            <person name="Hori S."/>
            <person name="Arai W."/>
            <person name="Tsubouchi T."/>
            <person name="Morono Y."/>
            <person name="Uchiyama I."/>
            <person name="Ito T."/>
            <person name="Fujiyama A."/>
            <person name="Inagaki F."/>
            <person name="Takami H."/>
        </authorList>
    </citation>
    <scope>NUCLEOTIDE SEQUENCE</scope>
    <source>
        <strain evidence="1">Expedition CK06-06</strain>
    </source>
</reference>
<sequence length="43" mass="4984">MEIKIIILLLVFIIIGQVINFKCNEKVFIVIAEALDKIKQQLK</sequence>
<dbReference type="EMBL" id="BARS01003230">
    <property type="protein sequence ID" value="GAF79636.1"/>
    <property type="molecule type" value="Genomic_DNA"/>
</dbReference>
<comment type="caution">
    <text evidence="1">The sequence shown here is derived from an EMBL/GenBank/DDBJ whole genome shotgun (WGS) entry which is preliminary data.</text>
</comment>
<accession>X0SWX4</accession>
<proteinExistence type="predicted"/>
<dbReference type="AlphaFoldDB" id="X0SWX4"/>
<evidence type="ECO:0000313" key="1">
    <source>
        <dbReference type="EMBL" id="GAF79636.1"/>
    </source>
</evidence>
<organism evidence="1">
    <name type="scientific">marine sediment metagenome</name>
    <dbReference type="NCBI Taxonomy" id="412755"/>
    <lineage>
        <taxon>unclassified sequences</taxon>
        <taxon>metagenomes</taxon>
        <taxon>ecological metagenomes</taxon>
    </lineage>
</organism>
<gene>
    <name evidence="1" type="ORF">S01H1_06239</name>
</gene>
<name>X0SWX4_9ZZZZ</name>